<keyword evidence="3" id="KW-0804">Transcription</keyword>
<dbReference type="Gene3D" id="1.10.10.60">
    <property type="entry name" value="Homeodomain-like"/>
    <property type="match status" value="1"/>
</dbReference>
<gene>
    <name evidence="5" type="ORF">DKG75_16195</name>
</gene>
<dbReference type="SUPFAM" id="SSF46689">
    <property type="entry name" value="Homeodomain-like"/>
    <property type="match status" value="1"/>
</dbReference>
<evidence type="ECO:0000256" key="2">
    <source>
        <dbReference type="ARBA" id="ARBA00023125"/>
    </source>
</evidence>
<dbReference type="PROSITE" id="PS01124">
    <property type="entry name" value="HTH_ARAC_FAMILY_2"/>
    <property type="match status" value="1"/>
</dbReference>
<protein>
    <submittedName>
        <fullName evidence="5">AraC family transcriptional regulator</fullName>
    </submittedName>
</protein>
<dbReference type="Pfam" id="PF12833">
    <property type="entry name" value="HTH_18"/>
    <property type="match status" value="1"/>
</dbReference>
<reference evidence="6" key="1">
    <citation type="submission" date="2018-05" db="EMBL/GenBank/DDBJ databases">
        <title>Zavarzinia sp. HR-AS.</title>
        <authorList>
            <person name="Lee Y."/>
            <person name="Jeon C.O."/>
        </authorList>
    </citation>
    <scope>NUCLEOTIDE SEQUENCE [LARGE SCALE GENOMIC DNA]</scope>
    <source>
        <strain evidence="6">DSM 1231</strain>
    </source>
</reference>
<evidence type="ECO:0000259" key="4">
    <source>
        <dbReference type="PROSITE" id="PS01124"/>
    </source>
</evidence>
<feature type="domain" description="HTH araC/xylS-type" evidence="4">
    <location>
        <begin position="173"/>
        <end position="270"/>
    </location>
</feature>
<dbReference type="InterPro" id="IPR018062">
    <property type="entry name" value="HTH_AraC-typ_CS"/>
</dbReference>
<dbReference type="OrthoDB" id="644174at2"/>
<dbReference type="InterPro" id="IPR009057">
    <property type="entry name" value="Homeodomain-like_sf"/>
</dbReference>
<keyword evidence="2" id="KW-0238">DNA-binding</keyword>
<dbReference type="PANTHER" id="PTHR47893:SF1">
    <property type="entry name" value="REGULATORY PROTEIN PCHR"/>
    <property type="match status" value="1"/>
</dbReference>
<keyword evidence="6" id="KW-1185">Reference proteome</keyword>
<sequence>MEVIQGTGVEVFLDTAQVAKGAVWSSAMAPGLWFGVVLQGNVVVDQSALGERRWCRGKSALFLADRSFESRHEALSDGPMSGVFMRIADDRIEDLLGEMPGWLTGLVEGVAVDTASAIAWQMLACRLDGGARRLYMTGKAMEMMAGALALAGERRQVADAGRRWSARDIERFHEARDILVRELSDPPAVPDLARRVGLNARKLGQGFADLFGQPVYAFVKGRRLDEARRLIEAGETSIASVAYRLGYQPAHFATEFRRRFGRSPTAFAGRAIPKD</sequence>
<dbReference type="PANTHER" id="PTHR47893">
    <property type="entry name" value="REGULATORY PROTEIN PCHR"/>
    <property type="match status" value="1"/>
</dbReference>
<evidence type="ECO:0000256" key="3">
    <source>
        <dbReference type="ARBA" id="ARBA00023163"/>
    </source>
</evidence>
<evidence type="ECO:0000256" key="1">
    <source>
        <dbReference type="ARBA" id="ARBA00023015"/>
    </source>
</evidence>
<dbReference type="GO" id="GO:0043565">
    <property type="term" value="F:sequence-specific DNA binding"/>
    <property type="evidence" value="ECO:0007669"/>
    <property type="project" value="InterPro"/>
</dbReference>
<name>A0A317E0L1_9PROT</name>
<dbReference type="AlphaFoldDB" id="A0A317E0L1"/>
<dbReference type="InterPro" id="IPR018060">
    <property type="entry name" value="HTH_AraC"/>
</dbReference>
<keyword evidence="1" id="KW-0805">Transcription regulation</keyword>
<dbReference type="InterPro" id="IPR053142">
    <property type="entry name" value="PchR_regulatory_protein"/>
</dbReference>
<accession>A0A317E0L1</accession>
<evidence type="ECO:0000313" key="6">
    <source>
        <dbReference type="Proteomes" id="UP000246077"/>
    </source>
</evidence>
<proteinExistence type="predicted"/>
<evidence type="ECO:0000313" key="5">
    <source>
        <dbReference type="EMBL" id="PWR19984.1"/>
    </source>
</evidence>
<dbReference type="RefSeq" id="WP_109922199.1">
    <property type="nucleotide sequence ID" value="NZ_QGLF01000004.1"/>
</dbReference>
<organism evidence="5 6">
    <name type="scientific">Zavarzinia compransoris</name>
    <dbReference type="NCBI Taxonomy" id="1264899"/>
    <lineage>
        <taxon>Bacteria</taxon>
        <taxon>Pseudomonadati</taxon>
        <taxon>Pseudomonadota</taxon>
        <taxon>Alphaproteobacteria</taxon>
        <taxon>Rhodospirillales</taxon>
        <taxon>Zavarziniaceae</taxon>
        <taxon>Zavarzinia</taxon>
    </lineage>
</organism>
<dbReference type="Proteomes" id="UP000246077">
    <property type="component" value="Unassembled WGS sequence"/>
</dbReference>
<comment type="caution">
    <text evidence="5">The sequence shown here is derived from an EMBL/GenBank/DDBJ whole genome shotgun (WGS) entry which is preliminary data.</text>
</comment>
<dbReference type="SMART" id="SM00342">
    <property type="entry name" value="HTH_ARAC"/>
    <property type="match status" value="1"/>
</dbReference>
<dbReference type="EMBL" id="QGLF01000004">
    <property type="protein sequence ID" value="PWR19984.1"/>
    <property type="molecule type" value="Genomic_DNA"/>
</dbReference>
<dbReference type="GO" id="GO:0003700">
    <property type="term" value="F:DNA-binding transcription factor activity"/>
    <property type="evidence" value="ECO:0007669"/>
    <property type="project" value="InterPro"/>
</dbReference>
<dbReference type="PROSITE" id="PS00041">
    <property type="entry name" value="HTH_ARAC_FAMILY_1"/>
    <property type="match status" value="1"/>
</dbReference>